<sequence length="231" mass="24985">MWTKRQRAKEVVGDKEKDAEVEEGEEVNQFEDPILAIAPPAHIPAVEPILMLSLASKATNNLIFPVVAPTAEDLIEHSFNKGGSLCSNSNEEYMVPKHRVLAQRRFSQMPHHPNGLARGRRSSPRKGLPAKTKGGGLVELGKQVTNADTSRDHETCLALGNVIMLPQDLADLAAEDSEEFKERMIMQGVLPAEDQVANADAAQGNKLGGGEVQGVVGDEREGVDKGNPPKE</sequence>
<evidence type="ECO:0000313" key="3">
    <source>
        <dbReference type="Proteomes" id="UP000585474"/>
    </source>
</evidence>
<keyword evidence="3" id="KW-1185">Reference proteome</keyword>
<protein>
    <submittedName>
        <fullName evidence="2">Uncharacterized protein</fullName>
    </submittedName>
</protein>
<comment type="caution">
    <text evidence="2">The sequence shown here is derived from an EMBL/GenBank/DDBJ whole genome shotgun (WGS) entry which is preliminary data.</text>
</comment>
<feature type="region of interest" description="Disordered" evidence="1">
    <location>
        <begin position="196"/>
        <end position="231"/>
    </location>
</feature>
<reference evidence="3" key="1">
    <citation type="submission" date="2019-07" db="EMBL/GenBank/DDBJ databases">
        <title>De Novo Assembly of kiwifruit Actinidia rufa.</title>
        <authorList>
            <person name="Sugita-Konishi S."/>
            <person name="Sato K."/>
            <person name="Mori E."/>
            <person name="Abe Y."/>
            <person name="Kisaki G."/>
            <person name="Hamano K."/>
            <person name="Suezawa K."/>
            <person name="Otani M."/>
            <person name="Fukuda T."/>
            <person name="Manabe T."/>
            <person name="Gomi K."/>
            <person name="Tabuchi M."/>
            <person name="Akimitsu K."/>
            <person name="Kataoka I."/>
        </authorList>
    </citation>
    <scope>NUCLEOTIDE SEQUENCE [LARGE SCALE GENOMIC DNA]</scope>
    <source>
        <strain evidence="3">cv. Fuchu</strain>
    </source>
</reference>
<evidence type="ECO:0000256" key="1">
    <source>
        <dbReference type="SAM" id="MobiDB-lite"/>
    </source>
</evidence>
<dbReference type="EMBL" id="BJWL01000303">
    <property type="protein sequence ID" value="GFS38220.1"/>
    <property type="molecule type" value="Genomic_DNA"/>
</dbReference>
<feature type="region of interest" description="Disordered" evidence="1">
    <location>
        <begin position="109"/>
        <end position="135"/>
    </location>
</feature>
<gene>
    <name evidence="2" type="ORF">Acr_00g0056310</name>
</gene>
<dbReference type="AlphaFoldDB" id="A0A7J0DM56"/>
<accession>A0A7J0DM56</accession>
<dbReference type="Proteomes" id="UP000585474">
    <property type="component" value="Unassembled WGS sequence"/>
</dbReference>
<feature type="region of interest" description="Disordered" evidence="1">
    <location>
        <begin position="1"/>
        <end position="26"/>
    </location>
</feature>
<name>A0A7J0DM56_9ERIC</name>
<feature type="compositionally biased region" description="Basic and acidic residues" evidence="1">
    <location>
        <begin position="8"/>
        <end position="18"/>
    </location>
</feature>
<evidence type="ECO:0000313" key="2">
    <source>
        <dbReference type="EMBL" id="GFS38220.1"/>
    </source>
</evidence>
<proteinExistence type="predicted"/>
<organism evidence="2 3">
    <name type="scientific">Actinidia rufa</name>
    <dbReference type="NCBI Taxonomy" id="165716"/>
    <lineage>
        <taxon>Eukaryota</taxon>
        <taxon>Viridiplantae</taxon>
        <taxon>Streptophyta</taxon>
        <taxon>Embryophyta</taxon>
        <taxon>Tracheophyta</taxon>
        <taxon>Spermatophyta</taxon>
        <taxon>Magnoliopsida</taxon>
        <taxon>eudicotyledons</taxon>
        <taxon>Gunneridae</taxon>
        <taxon>Pentapetalae</taxon>
        <taxon>asterids</taxon>
        <taxon>Ericales</taxon>
        <taxon>Actinidiaceae</taxon>
        <taxon>Actinidia</taxon>
    </lineage>
</organism>
<feature type="compositionally biased region" description="Basic and acidic residues" evidence="1">
    <location>
        <begin position="217"/>
        <end position="231"/>
    </location>
</feature>